<dbReference type="InterPro" id="IPR027417">
    <property type="entry name" value="P-loop_NTPase"/>
</dbReference>
<dbReference type="InterPro" id="IPR003593">
    <property type="entry name" value="AAA+_ATPase"/>
</dbReference>
<dbReference type="InParanoid" id="A0A066VXV5"/>
<gene>
    <name evidence="9" type="ORF">K437DRAFT_257386</name>
</gene>
<protein>
    <recommendedName>
        <fullName evidence="3">Origin recognition complex subunit 4</fullName>
    </recommendedName>
</protein>
<sequence length="639" mass="69561">MPPKKRKLPARKAAVRQAGAGASPAALEAHDRDEPGAVPSKRQRMNGRGDGEEVCQHTGMAGVNGTTTAAPAANAPRLPAEPVPGEADDAKCLALTKQRARDRLRLCHSCLRLGQQRGALVNMLKALSQGESNSALLLGPPGSGKTAVFEAALQDVQPAQFNLVKLTSILHNTDKVALRELVRQLVACGALEELYASQIDFDDDDEPEAGLDEEGEELQEDGVEDIDCDVGSDGDGAELAQERLSARRKKAKDEQIEAARAAAESSMLSSISTMTSHLLSLLTTQSEQKRSQKQKPIIVVLENMDDFALRPKQALLYVLLDAVQSSSYRPGLFVLATATRLDTVDLLEKRVKSRFSHRVIHCRPSETLECWQEKALHPLLETEEGVDAPGWRAWVGTWNAACRAALESAGVASLLQHEWELENHIGSLYQAWLLVLAGLTPSEPLPTASGVRYVLLGRRDDAQLRTLLALTHTEMALLIAAMHLSVARDRRVFTFEMLRNEVQRGYLKSTRERARDAGLLGAGAQQPQKQQAHRTGLHDRATCFKAFRRLLMLAYLLPEQINTSLSVSVSLRKPWLSSTTLASAGASAAPSGGGGAPALEFVKVRLGVPAPLIVQVAQDRERKEALPESMVRWCLHKAD</sequence>
<evidence type="ECO:0000259" key="8">
    <source>
        <dbReference type="SMART" id="SM00382"/>
    </source>
</evidence>
<keyword evidence="4" id="KW-0235">DNA replication</keyword>
<dbReference type="OMA" id="NDRSAMK"/>
<dbReference type="Gene3D" id="3.40.50.300">
    <property type="entry name" value="P-loop containing nucleotide triphosphate hydrolases"/>
    <property type="match status" value="1"/>
</dbReference>
<comment type="caution">
    <text evidence="9">The sequence shown here is derived from an EMBL/GenBank/DDBJ whole genome shotgun (WGS) entry which is preliminary data.</text>
</comment>
<dbReference type="SMART" id="SM00382">
    <property type="entry name" value="AAA"/>
    <property type="match status" value="1"/>
</dbReference>
<dbReference type="STRING" id="1037660.A0A066VXV5"/>
<feature type="region of interest" description="Disordered" evidence="7">
    <location>
        <begin position="1"/>
        <end position="52"/>
    </location>
</feature>
<feature type="domain" description="AAA+ ATPase" evidence="8">
    <location>
        <begin position="131"/>
        <end position="365"/>
    </location>
</feature>
<evidence type="ECO:0000256" key="3">
    <source>
        <dbReference type="ARBA" id="ARBA00019083"/>
    </source>
</evidence>
<dbReference type="Proteomes" id="UP000027361">
    <property type="component" value="Unassembled WGS sequence"/>
</dbReference>
<feature type="region of interest" description="Disordered" evidence="7">
    <location>
        <begin position="201"/>
        <end position="220"/>
    </location>
</feature>
<accession>A0A066VXV5</accession>
<evidence type="ECO:0000256" key="7">
    <source>
        <dbReference type="SAM" id="MobiDB-lite"/>
    </source>
</evidence>
<evidence type="ECO:0000256" key="5">
    <source>
        <dbReference type="ARBA" id="ARBA00023125"/>
    </source>
</evidence>
<dbReference type="Pfam" id="PF14629">
    <property type="entry name" value="ORC4_C"/>
    <property type="match status" value="1"/>
</dbReference>
<dbReference type="GO" id="GO:0003688">
    <property type="term" value="F:DNA replication origin binding"/>
    <property type="evidence" value="ECO:0007669"/>
    <property type="project" value="TreeGrafter"/>
</dbReference>
<dbReference type="GeneID" id="25264678"/>
<feature type="compositionally biased region" description="Low complexity" evidence="7">
    <location>
        <begin position="15"/>
        <end position="27"/>
    </location>
</feature>
<keyword evidence="5" id="KW-0238">DNA-binding</keyword>
<evidence type="ECO:0000313" key="10">
    <source>
        <dbReference type="Proteomes" id="UP000027361"/>
    </source>
</evidence>
<reference evidence="9 10" key="1">
    <citation type="submission" date="2014-05" db="EMBL/GenBank/DDBJ databases">
        <title>Draft genome sequence of a rare smut relative, Tilletiaria anomala UBC 951.</title>
        <authorList>
            <consortium name="DOE Joint Genome Institute"/>
            <person name="Toome M."/>
            <person name="Kuo A."/>
            <person name="Henrissat B."/>
            <person name="Lipzen A."/>
            <person name="Tritt A."/>
            <person name="Yoshinaga Y."/>
            <person name="Zane M."/>
            <person name="Barry K."/>
            <person name="Grigoriev I.V."/>
            <person name="Spatafora J.W."/>
            <person name="Aimea M.C."/>
        </authorList>
    </citation>
    <scope>NUCLEOTIDE SEQUENCE [LARGE SCALE GENOMIC DNA]</scope>
    <source>
        <strain evidence="9 10">UBC 951</strain>
    </source>
</reference>
<proteinExistence type="inferred from homology"/>
<dbReference type="HOGENOM" id="CLU_007115_5_0_1"/>
<dbReference type="InterPro" id="IPR016527">
    <property type="entry name" value="ORC4"/>
</dbReference>
<dbReference type="PANTHER" id="PTHR12087:SF0">
    <property type="entry name" value="ORIGIN RECOGNITION COMPLEX SUBUNIT 4"/>
    <property type="match status" value="1"/>
</dbReference>
<dbReference type="GO" id="GO:0005664">
    <property type="term" value="C:nuclear origin of replication recognition complex"/>
    <property type="evidence" value="ECO:0007669"/>
    <property type="project" value="TreeGrafter"/>
</dbReference>
<dbReference type="Pfam" id="PF13191">
    <property type="entry name" value="AAA_16"/>
    <property type="match status" value="1"/>
</dbReference>
<evidence type="ECO:0000256" key="1">
    <source>
        <dbReference type="ARBA" id="ARBA00004123"/>
    </source>
</evidence>
<keyword evidence="10" id="KW-1185">Reference proteome</keyword>
<evidence type="ECO:0000256" key="6">
    <source>
        <dbReference type="ARBA" id="ARBA00023242"/>
    </source>
</evidence>
<dbReference type="SUPFAM" id="SSF52540">
    <property type="entry name" value="P-loop containing nucleoside triphosphate hydrolases"/>
    <property type="match status" value="1"/>
</dbReference>
<dbReference type="InterPro" id="IPR032705">
    <property type="entry name" value="ORC4_C"/>
</dbReference>
<dbReference type="PANTHER" id="PTHR12087">
    <property type="entry name" value="ORIGIN RECOGNITION COMPLEX SUBUNIT 4"/>
    <property type="match status" value="1"/>
</dbReference>
<dbReference type="GO" id="GO:0006270">
    <property type="term" value="P:DNA replication initiation"/>
    <property type="evidence" value="ECO:0007669"/>
    <property type="project" value="TreeGrafter"/>
</dbReference>
<dbReference type="OrthoDB" id="343623at2759"/>
<dbReference type="InterPro" id="IPR041664">
    <property type="entry name" value="AAA_16"/>
</dbReference>
<dbReference type="EMBL" id="JMSN01000059">
    <property type="protein sequence ID" value="KDN43654.1"/>
    <property type="molecule type" value="Genomic_DNA"/>
</dbReference>
<dbReference type="RefSeq" id="XP_013242430.1">
    <property type="nucleotide sequence ID" value="XM_013386976.1"/>
</dbReference>
<keyword evidence="6" id="KW-0539">Nucleus</keyword>
<evidence type="ECO:0000256" key="2">
    <source>
        <dbReference type="ARBA" id="ARBA00005334"/>
    </source>
</evidence>
<comment type="subcellular location">
    <subcellularLocation>
        <location evidence="1">Nucleus</location>
    </subcellularLocation>
</comment>
<organism evidence="9 10">
    <name type="scientific">Tilletiaria anomala (strain ATCC 24038 / CBS 436.72 / UBC 951)</name>
    <dbReference type="NCBI Taxonomy" id="1037660"/>
    <lineage>
        <taxon>Eukaryota</taxon>
        <taxon>Fungi</taxon>
        <taxon>Dikarya</taxon>
        <taxon>Basidiomycota</taxon>
        <taxon>Ustilaginomycotina</taxon>
        <taxon>Exobasidiomycetes</taxon>
        <taxon>Georgefischeriales</taxon>
        <taxon>Tilletiariaceae</taxon>
        <taxon>Tilletiaria</taxon>
    </lineage>
</organism>
<evidence type="ECO:0000313" key="9">
    <source>
        <dbReference type="EMBL" id="KDN43654.1"/>
    </source>
</evidence>
<comment type="similarity">
    <text evidence="2">Belongs to the ORC4 family.</text>
</comment>
<evidence type="ECO:0000256" key="4">
    <source>
        <dbReference type="ARBA" id="ARBA00022705"/>
    </source>
</evidence>
<name>A0A066VXV5_TILAU</name>
<dbReference type="AlphaFoldDB" id="A0A066VXV5"/>
<feature type="compositionally biased region" description="Basic residues" evidence="7">
    <location>
        <begin position="1"/>
        <end position="14"/>
    </location>
</feature>